<organism evidence="1 2">
    <name type="scientific">Planobispora siamensis</name>
    <dbReference type="NCBI Taxonomy" id="936338"/>
    <lineage>
        <taxon>Bacteria</taxon>
        <taxon>Bacillati</taxon>
        <taxon>Actinomycetota</taxon>
        <taxon>Actinomycetes</taxon>
        <taxon>Streptosporangiales</taxon>
        <taxon>Streptosporangiaceae</taxon>
        <taxon>Planobispora</taxon>
    </lineage>
</organism>
<reference evidence="1 2" key="1">
    <citation type="submission" date="2021-01" db="EMBL/GenBank/DDBJ databases">
        <title>Whole genome shotgun sequence of Planobispora siamensis NBRC 107568.</title>
        <authorList>
            <person name="Komaki H."/>
            <person name="Tamura T."/>
        </authorList>
    </citation>
    <scope>NUCLEOTIDE SEQUENCE [LARGE SCALE GENOMIC DNA]</scope>
    <source>
        <strain evidence="1 2">NBRC 107568</strain>
    </source>
</reference>
<name>A0A8J3SRR4_9ACTN</name>
<comment type="caution">
    <text evidence="1">The sequence shown here is derived from an EMBL/GenBank/DDBJ whole genome shotgun (WGS) entry which is preliminary data.</text>
</comment>
<protein>
    <submittedName>
        <fullName evidence="1">Uncharacterized protein</fullName>
    </submittedName>
</protein>
<dbReference type="AlphaFoldDB" id="A0A8J3SRR4"/>
<gene>
    <name evidence="1" type="ORF">Psi01_83070</name>
</gene>
<evidence type="ECO:0000313" key="1">
    <source>
        <dbReference type="EMBL" id="GIH97677.1"/>
    </source>
</evidence>
<dbReference type="RefSeq" id="WP_204069665.1">
    <property type="nucleotide sequence ID" value="NZ_BOOJ01000093.1"/>
</dbReference>
<evidence type="ECO:0000313" key="2">
    <source>
        <dbReference type="Proteomes" id="UP000619788"/>
    </source>
</evidence>
<keyword evidence="2" id="KW-1185">Reference proteome</keyword>
<accession>A0A8J3SRR4</accession>
<sequence length="177" mass="18534">MGASQWERIVPTGLWGSHGHPYATRIKDSGSAGQAVVVGGAKISFVSGQELIDSGYEKVPMQVIPNRVWAAMPTQIADGTRIAKAGATSEAAIVGRARIDFHTMAELQAAGYGGKLRQVIPARVWNGLTTDIADGTYVKSPDAAAVWLVNGGRRTAASQSTGVKVIPTRVLDAIPLA</sequence>
<proteinExistence type="predicted"/>
<dbReference type="Proteomes" id="UP000619788">
    <property type="component" value="Unassembled WGS sequence"/>
</dbReference>
<dbReference type="EMBL" id="BOOJ01000093">
    <property type="protein sequence ID" value="GIH97677.1"/>
    <property type="molecule type" value="Genomic_DNA"/>
</dbReference>